<dbReference type="PANTHER" id="PTHR10110">
    <property type="entry name" value="SODIUM/HYDROGEN EXCHANGER"/>
    <property type="match status" value="1"/>
</dbReference>
<organism evidence="14 15">
    <name type="scientific">Pseudomonas neustonica</name>
    <dbReference type="NCBI Taxonomy" id="2487346"/>
    <lineage>
        <taxon>Bacteria</taxon>
        <taxon>Pseudomonadati</taxon>
        <taxon>Pseudomonadota</taxon>
        <taxon>Gammaproteobacteria</taxon>
        <taxon>Pseudomonadales</taxon>
        <taxon>Pseudomonadaceae</taxon>
        <taxon>Pseudomonas</taxon>
    </lineage>
</organism>
<evidence type="ECO:0000256" key="1">
    <source>
        <dbReference type="ARBA" id="ARBA00004651"/>
    </source>
</evidence>
<feature type="transmembrane region" description="Helical" evidence="12">
    <location>
        <begin position="172"/>
        <end position="189"/>
    </location>
</feature>
<feature type="transmembrane region" description="Helical" evidence="12">
    <location>
        <begin position="32"/>
        <end position="50"/>
    </location>
</feature>
<reference evidence="14 15" key="1">
    <citation type="submission" date="2018-11" db="EMBL/GenBank/DDBJ databases">
        <authorList>
            <person name="Jang G.I."/>
            <person name="Hwang C.Y."/>
        </authorList>
    </citation>
    <scope>NUCLEOTIDE SEQUENCE [LARGE SCALE GENOMIC DNA]</scope>
    <source>
        <strain evidence="14 15">SSM26</strain>
    </source>
</reference>
<comment type="caution">
    <text evidence="14">The sequence shown here is derived from an EMBL/GenBank/DDBJ whole genome shotgun (WGS) entry which is preliminary data.</text>
</comment>
<dbReference type="Gene3D" id="6.10.140.1330">
    <property type="match status" value="1"/>
</dbReference>
<keyword evidence="8" id="KW-0915">Sodium</keyword>
<evidence type="ECO:0000256" key="11">
    <source>
        <dbReference type="ARBA" id="ARBA00023201"/>
    </source>
</evidence>
<dbReference type="RefSeq" id="WP_123889766.1">
    <property type="nucleotide sequence ID" value="NZ_JBPYCX010000005.1"/>
</dbReference>
<dbReference type="Proteomes" id="UP000275199">
    <property type="component" value="Unassembled WGS sequence"/>
</dbReference>
<proteinExistence type="inferred from homology"/>
<keyword evidence="5" id="KW-1003">Cell membrane</keyword>
<name>A0ABX9XH40_9PSED</name>
<evidence type="ECO:0000256" key="6">
    <source>
        <dbReference type="ARBA" id="ARBA00022692"/>
    </source>
</evidence>
<accession>A0ABX9XH40</accession>
<evidence type="ECO:0000313" key="14">
    <source>
        <dbReference type="EMBL" id="ROZ84052.1"/>
    </source>
</evidence>
<dbReference type="EMBL" id="RKKU01000013">
    <property type="protein sequence ID" value="ROZ84052.1"/>
    <property type="molecule type" value="Genomic_DNA"/>
</dbReference>
<evidence type="ECO:0000256" key="9">
    <source>
        <dbReference type="ARBA" id="ARBA00023065"/>
    </source>
</evidence>
<keyword evidence="9" id="KW-0406">Ion transport</keyword>
<keyword evidence="4" id="KW-0050">Antiport</keyword>
<evidence type="ECO:0000256" key="7">
    <source>
        <dbReference type="ARBA" id="ARBA00022989"/>
    </source>
</evidence>
<feature type="domain" description="Cation/H+ exchanger transmembrane" evidence="13">
    <location>
        <begin position="13"/>
        <end position="406"/>
    </location>
</feature>
<sequence length="410" mass="43462">MSLFDVIAILLSLSALFSYINARFIGLPSSIAIMAFSLVFSIILLGLNHLGMSSVADWAEHLVGEADLGPTLLNGLLSFLLFAGAFHVNLDELADQKWLVALLATLGVVLTTFLVGGAMWYVLGWLGIPLPFIYCLLFGAVVAPTDPVAVMAILKSLDAPSSLTTKIAGESLFNDGVAVVMFIAILGIAQGQREASFDSIAMLFVHEAVGGVVLGLLLGLLGYHLLKHLDNYQVEVLVTVALVAGGYALASKLHTSGPLAVVVAGLMLGNHGREFAMSKKTEQQLDAFWEMVDEVLNAVLFLLVGLELLIITFEWHALVAGLAAVPLALLARYVAVGIPVLALKPFKQYKPNPIKALTWGGLKGGISVALALSLPLGEERSIILPMAYVVVVFSILVQGLTVKKVLGGGR</sequence>
<feature type="transmembrane region" description="Helical" evidence="12">
    <location>
        <begin position="356"/>
        <end position="376"/>
    </location>
</feature>
<keyword evidence="10 12" id="KW-0472">Membrane</keyword>
<comment type="subcellular location">
    <subcellularLocation>
        <location evidence="1">Cell membrane</location>
        <topology evidence="1">Multi-pass membrane protein</topology>
    </subcellularLocation>
</comment>
<evidence type="ECO:0000256" key="8">
    <source>
        <dbReference type="ARBA" id="ARBA00023053"/>
    </source>
</evidence>
<evidence type="ECO:0000256" key="5">
    <source>
        <dbReference type="ARBA" id="ARBA00022475"/>
    </source>
</evidence>
<feature type="transmembrane region" description="Helical" evidence="12">
    <location>
        <begin position="382"/>
        <end position="402"/>
    </location>
</feature>
<evidence type="ECO:0000256" key="3">
    <source>
        <dbReference type="ARBA" id="ARBA00022448"/>
    </source>
</evidence>
<gene>
    <name evidence="14" type="ORF">EF096_11445</name>
</gene>
<feature type="transmembrane region" description="Helical" evidence="12">
    <location>
        <begin position="71"/>
        <end position="88"/>
    </location>
</feature>
<feature type="transmembrane region" description="Helical" evidence="12">
    <location>
        <begin position="130"/>
        <end position="152"/>
    </location>
</feature>
<dbReference type="Pfam" id="PF00999">
    <property type="entry name" value="Na_H_Exchanger"/>
    <property type="match status" value="1"/>
</dbReference>
<comment type="similarity">
    <text evidence="2">Belongs to the monovalent cation:proton antiporter 1 (CPA1) transporter (TC 2.A.36) family.</text>
</comment>
<protein>
    <submittedName>
        <fullName evidence="14">Sodium:proton antiporter</fullName>
    </submittedName>
</protein>
<keyword evidence="6 12" id="KW-0812">Transmembrane</keyword>
<evidence type="ECO:0000256" key="12">
    <source>
        <dbReference type="SAM" id="Phobius"/>
    </source>
</evidence>
<keyword evidence="15" id="KW-1185">Reference proteome</keyword>
<dbReference type="PANTHER" id="PTHR10110:SF195">
    <property type="entry name" value="NA(+)_H(+) ANTIPORTER NHAS2"/>
    <property type="match status" value="1"/>
</dbReference>
<feature type="transmembrane region" description="Helical" evidence="12">
    <location>
        <begin position="295"/>
        <end position="313"/>
    </location>
</feature>
<dbReference type="InterPro" id="IPR018422">
    <property type="entry name" value="Cation/H_exchanger_CPA1"/>
</dbReference>
<feature type="transmembrane region" description="Helical" evidence="12">
    <location>
        <begin position="319"/>
        <end position="344"/>
    </location>
</feature>
<evidence type="ECO:0000256" key="2">
    <source>
        <dbReference type="ARBA" id="ARBA00007367"/>
    </source>
</evidence>
<evidence type="ECO:0000256" key="4">
    <source>
        <dbReference type="ARBA" id="ARBA00022449"/>
    </source>
</evidence>
<evidence type="ECO:0000259" key="13">
    <source>
        <dbReference type="Pfam" id="PF00999"/>
    </source>
</evidence>
<feature type="transmembrane region" description="Helical" evidence="12">
    <location>
        <begin position="201"/>
        <end position="226"/>
    </location>
</feature>
<evidence type="ECO:0000313" key="15">
    <source>
        <dbReference type="Proteomes" id="UP000275199"/>
    </source>
</evidence>
<keyword evidence="11" id="KW-0739">Sodium transport</keyword>
<evidence type="ECO:0000256" key="10">
    <source>
        <dbReference type="ARBA" id="ARBA00023136"/>
    </source>
</evidence>
<keyword evidence="7 12" id="KW-1133">Transmembrane helix</keyword>
<dbReference type="InterPro" id="IPR006153">
    <property type="entry name" value="Cation/H_exchanger_TM"/>
</dbReference>
<keyword evidence="3" id="KW-0813">Transport</keyword>
<feature type="transmembrane region" description="Helical" evidence="12">
    <location>
        <begin position="100"/>
        <end position="123"/>
    </location>
</feature>